<accession>D9SR95</accession>
<reference evidence="5 6" key="1">
    <citation type="submission" date="2010-08" db="EMBL/GenBank/DDBJ databases">
        <title>Complete sequence of Clostridium cellulovorans 743B.</title>
        <authorList>
            <consortium name="US DOE Joint Genome Institute"/>
            <person name="Lucas S."/>
            <person name="Copeland A."/>
            <person name="Lapidus A."/>
            <person name="Cheng J.-F."/>
            <person name="Bruce D."/>
            <person name="Goodwin L."/>
            <person name="Pitluck S."/>
            <person name="Chertkov O."/>
            <person name="Detter J.C."/>
            <person name="Han C."/>
            <person name="Tapia R."/>
            <person name="Land M."/>
            <person name="Hauser L."/>
            <person name="Chang Y.-J."/>
            <person name="Jeffries C."/>
            <person name="Kyrpides N."/>
            <person name="Ivanova N."/>
            <person name="Mikhailova N."/>
            <person name="Hemme C.L."/>
            <person name="Woyke T."/>
        </authorList>
    </citation>
    <scope>NUCLEOTIDE SEQUENCE [LARGE SCALE GENOMIC DNA]</scope>
    <source>
        <strain evidence="6">ATCC 35296 / DSM 3052 / OCM 3 / 743B</strain>
    </source>
</reference>
<dbReference type="PROSITE" id="PS00041">
    <property type="entry name" value="HTH_ARAC_FAMILY_1"/>
    <property type="match status" value="1"/>
</dbReference>
<evidence type="ECO:0000259" key="4">
    <source>
        <dbReference type="PROSITE" id="PS01124"/>
    </source>
</evidence>
<dbReference type="PANTHER" id="PTHR43280:SF2">
    <property type="entry name" value="HTH-TYPE TRANSCRIPTIONAL REGULATOR EXSA"/>
    <property type="match status" value="1"/>
</dbReference>
<dbReference type="PROSITE" id="PS01124">
    <property type="entry name" value="HTH_ARAC_FAMILY_2"/>
    <property type="match status" value="1"/>
</dbReference>
<evidence type="ECO:0000256" key="2">
    <source>
        <dbReference type="ARBA" id="ARBA00023125"/>
    </source>
</evidence>
<dbReference type="Proteomes" id="UP000002730">
    <property type="component" value="Chromosome"/>
</dbReference>
<dbReference type="GO" id="GO:0003700">
    <property type="term" value="F:DNA-binding transcription factor activity"/>
    <property type="evidence" value="ECO:0007669"/>
    <property type="project" value="InterPro"/>
</dbReference>
<gene>
    <name evidence="5" type="ordered locus">Clocel_2618</name>
</gene>
<sequence length="264" mass="31002">MIKVNIGGCNNHHPQNFMIRHMNGSKDYLLLLTKTETSFIIDGKEYETPPGTFVLFDRNVPCSYCNKRGEYVNDWLHFDFVGEAHCFHQLKIPLNRPVILYDIPSISMLISSVINEVYSNGSYKEEVLNHYMHILLYRLSEQIQNGKDTVKSHPMYLKLVDLRSKIYNEPQLSWSIDMMCRELNISQSYFQHLYKNTFHVSSMNDVINARVEQAKFYLLQSVISISTIAEICGYKNEIHFSRQFKKHTGLSPREYREKMIVKKN</sequence>
<dbReference type="Pfam" id="PF12833">
    <property type="entry name" value="HTH_18"/>
    <property type="match status" value="1"/>
</dbReference>
<dbReference type="InterPro" id="IPR018062">
    <property type="entry name" value="HTH_AraC-typ_CS"/>
</dbReference>
<dbReference type="PRINTS" id="PR00032">
    <property type="entry name" value="HTHARAC"/>
</dbReference>
<dbReference type="HOGENOM" id="CLU_000445_88_6_9"/>
<dbReference type="InterPro" id="IPR020449">
    <property type="entry name" value="Tscrpt_reg_AraC-type_HTH"/>
</dbReference>
<dbReference type="AlphaFoldDB" id="D9SR95"/>
<keyword evidence="2" id="KW-0238">DNA-binding</keyword>
<dbReference type="InterPro" id="IPR018060">
    <property type="entry name" value="HTH_AraC"/>
</dbReference>
<dbReference type="OrthoDB" id="2599717at2"/>
<dbReference type="SUPFAM" id="SSF51215">
    <property type="entry name" value="Regulatory protein AraC"/>
    <property type="match status" value="1"/>
</dbReference>
<keyword evidence="1" id="KW-0805">Transcription regulation</keyword>
<dbReference type="STRING" id="573061.Clocel_2618"/>
<dbReference type="EMBL" id="CP002160">
    <property type="protein sequence ID" value="ADL52324.1"/>
    <property type="molecule type" value="Genomic_DNA"/>
</dbReference>
<keyword evidence="6" id="KW-1185">Reference proteome</keyword>
<dbReference type="SUPFAM" id="SSF46689">
    <property type="entry name" value="Homeodomain-like"/>
    <property type="match status" value="1"/>
</dbReference>
<dbReference type="Gene3D" id="2.60.120.280">
    <property type="entry name" value="Regulatory protein AraC"/>
    <property type="match status" value="1"/>
</dbReference>
<keyword evidence="3" id="KW-0804">Transcription</keyword>
<proteinExistence type="predicted"/>
<dbReference type="KEGG" id="ccb:Clocel_2618"/>
<evidence type="ECO:0000313" key="6">
    <source>
        <dbReference type="Proteomes" id="UP000002730"/>
    </source>
</evidence>
<feature type="domain" description="HTH araC/xylS-type" evidence="4">
    <location>
        <begin position="160"/>
        <end position="258"/>
    </location>
</feature>
<evidence type="ECO:0000313" key="5">
    <source>
        <dbReference type="EMBL" id="ADL52324.1"/>
    </source>
</evidence>
<name>D9SR95_CLOC7</name>
<evidence type="ECO:0000256" key="1">
    <source>
        <dbReference type="ARBA" id="ARBA00023015"/>
    </source>
</evidence>
<protein>
    <submittedName>
        <fullName evidence="5">Transcriptional regulator, AraC family</fullName>
    </submittedName>
</protein>
<dbReference type="SMART" id="SM00342">
    <property type="entry name" value="HTH_ARAC"/>
    <property type="match status" value="1"/>
</dbReference>
<dbReference type="InterPro" id="IPR009057">
    <property type="entry name" value="Homeodomain-like_sf"/>
</dbReference>
<organism evidence="5 6">
    <name type="scientific">Clostridium cellulovorans (strain ATCC 35296 / DSM 3052 / OCM 3 / 743B)</name>
    <dbReference type="NCBI Taxonomy" id="573061"/>
    <lineage>
        <taxon>Bacteria</taxon>
        <taxon>Bacillati</taxon>
        <taxon>Bacillota</taxon>
        <taxon>Clostridia</taxon>
        <taxon>Eubacteriales</taxon>
        <taxon>Clostridiaceae</taxon>
        <taxon>Clostridium</taxon>
    </lineage>
</organism>
<evidence type="ECO:0000256" key="3">
    <source>
        <dbReference type="ARBA" id="ARBA00023163"/>
    </source>
</evidence>
<dbReference type="InterPro" id="IPR037923">
    <property type="entry name" value="HTH-like"/>
</dbReference>
<dbReference type="GO" id="GO:0043565">
    <property type="term" value="F:sequence-specific DNA binding"/>
    <property type="evidence" value="ECO:0007669"/>
    <property type="project" value="InterPro"/>
</dbReference>
<dbReference type="RefSeq" id="WP_010075596.1">
    <property type="nucleotide sequence ID" value="NC_014393.1"/>
</dbReference>
<dbReference type="Gene3D" id="1.10.10.60">
    <property type="entry name" value="Homeodomain-like"/>
    <property type="match status" value="1"/>
</dbReference>
<dbReference type="eggNOG" id="COG2207">
    <property type="taxonomic scope" value="Bacteria"/>
</dbReference>
<dbReference type="PANTHER" id="PTHR43280">
    <property type="entry name" value="ARAC-FAMILY TRANSCRIPTIONAL REGULATOR"/>
    <property type="match status" value="1"/>
</dbReference>